<name>A0A948TGK3_9GAMM</name>
<sequence>MEKGFAMPMNGIEFFAKVAAHEEPALRALKRFGRTTGRMIFSLCSVLDSERIAIGGGISAQPALIEACREGTHECFTSEYPLHPSSLALTEPEIVACTFRNGANLIGAAHGFQEKHPKIELS</sequence>
<proteinExistence type="predicted"/>
<dbReference type="Proteomes" id="UP000733611">
    <property type="component" value="Unassembled WGS sequence"/>
</dbReference>
<reference evidence="1" key="2">
    <citation type="submission" date="2021-04" db="EMBL/GenBank/DDBJ databases">
        <authorList>
            <person name="Gilroy R."/>
        </authorList>
    </citation>
    <scope>NUCLEOTIDE SEQUENCE</scope>
    <source>
        <strain evidence="1">378</strain>
    </source>
</reference>
<protein>
    <submittedName>
        <fullName evidence="1">ROK family protein</fullName>
    </submittedName>
</protein>
<dbReference type="EMBL" id="JAHLFE010000124">
    <property type="protein sequence ID" value="MBU3844445.1"/>
    <property type="molecule type" value="Genomic_DNA"/>
</dbReference>
<evidence type="ECO:0000313" key="1">
    <source>
        <dbReference type="EMBL" id="MBU3844445.1"/>
    </source>
</evidence>
<dbReference type="Gene3D" id="3.30.420.40">
    <property type="match status" value="1"/>
</dbReference>
<dbReference type="Pfam" id="PF00480">
    <property type="entry name" value="ROK"/>
    <property type="match status" value="1"/>
</dbReference>
<reference evidence="1" key="1">
    <citation type="journal article" date="2021" name="PeerJ">
        <title>Extensive microbial diversity within the chicken gut microbiome revealed by metagenomics and culture.</title>
        <authorList>
            <person name="Gilroy R."/>
            <person name="Ravi A."/>
            <person name="Getino M."/>
            <person name="Pursley I."/>
            <person name="Horton D.L."/>
            <person name="Alikhan N.F."/>
            <person name="Baker D."/>
            <person name="Gharbi K."/>
            <person name="Hall N."/>
            <person name="Watson M."/>
            <person name="Adriaenssens E.M."/>
            <person name="Foster-Nyarko E."/>
            <person name="Jarju S."/>
            <person name="Secka A."/>
            <person name="Antonio M."/>
            <person name="Oren A."/>
            <person name="Chaudhuri R.R."/>
            <person name="La Ragione R."/>
            <person name="Hildebrand F."/>
            <person name="Pallen M.J."/>
        </authorList>
    </citation>
    <scope>NUCLEOTIDE SEQUENCE</scope>
    <source>
        <strain evidence="1">378</strain>
    </source>
</reference>
<organism evidence="1 2">
    <name type="scientific">Candidatus Anaerobiospirillum pullicola</name>
    <dbReference type="NCBI Taxonomy" id="2838451"/>
    <lineage>
        <taxon>Bacteria</taxon>
        <taxon>Pseudomonadati</taxon>
        <taxon>Pseudomonadota</taxon>
        <taxon>Gammaproteobacteria</taxon>
        <taxon>Aeromonadales</taxon>
        <taxon>Succinivibrionaceae</taxon>
        <taxon>Anaerobiospirillum</taxon>
    </lineage>
</organism>
<accession>A0A948TGK3</accession>
<dbReference type="InterPro" id="IPR043129">
    <property type="entry name" value="ATPase_NBD"/>
</dbReference>
<gene>
    <name evidence="1" type="ORF">H9847_06205</name>
</gene>
<comment type="caution">
    <text evidence="1">The sequence shown here is derived from an EMBL/GenBank/DDBJ whole genome shotgun (WGS) entry which is preliminary data.</text>
</comment>
<evidence type="ECO:0000313" key="2">
    <source>
        <dbReference type="Proteomes" id="UP000733611"/>
    </source>
</evidence>
<dbReference type="SUPFAM" id="SSF53067">
    <property type="entry name" value="Actin-like ATPase domain"/>
    <property type="match status" value="1"/>
</dbReference>
<dbReference type="InterPro" id="IPR000600">
    <property type="entry name" value="ROK"/>
</dbReference>
<dbReference type="AlphaFoldDB" id="A0A948TGK3"/>